<dbReference type="Gene3D" id="2.170.270.10">
    <property type="entry name" value="SET domain"/>
    <property type="match status" value="1"/>
</dbReference>
<evidence type="ECO:0000256" key="2">
    <source>
        <dbReference type="ARBA" id="ARBA00004286"/>
    </source>
</evidence>
<comment type="subcellular location">
    <subcellularLocation>
        <location evidence="2">Chromosome</location>
    </subcellularLocation>
    <subcellularLocation>
        <location evidence="1">Nucleus</location>
    </subcellularLocation>
</comment>
<evidence type="ECO:0000259" key="14">
    <source>
        <dbReference type="PROSITE" id="PS50868"/>
    </source>
</evidence>
<protein>
    <recommendedName>
        <fullName evidence="3">[histone H3]-lysine(36) N-trimethyltransferase</fullName>
        <ecNumber evidence="3">2.1.1.359</ecNumber>
    </recommendedName>
</protein>
<dbReference type="SUPFAM" id="SSF82199">
    <property type="entry name" value="SET domain"/>
    <property type="match status" value="1"/>
</dbReference>
<evidence type="ECO:0000259" key="15">
    <source>
        <dbReference type="PROSITE" id="PS51215"/>
    </source>
</evidence>
<dbReference type="Gene3D" id="2.20.70.10">
    <property type="match status" value="1"/>
</dbReference>
<feature type="domain" description="WW" evidence="12">
    <location>
        <begin position="878"/>
        <end position="911"/>
    </location>
</feature>
<dbReference type="SUPFAM" id="SSF51045">
    <property type="entry name" value="WW domain"/>
    <property type="match status" value="1"/>
</dbReference>
<evidence type="ECO:0000259" key="13">
    <source>
        <dbReference type="PROSITE" id="PS50280"/>
    </source>
</evidence>
<dbReference type="SMART" id="SM00570">
    <property type="entry name" value="AWS"/>
    <property type="match status" value="1"/>
</dbReference>
<evidence type="ECO:0000313" key="16">
    <source>
        <dbReference type="Proteomes" id="UP001652625"/>
    </source>
</evidence>
<dbReference type="InterPro" id="IPR013257">
    <property type="entry name" value="SRI"/>
</dbReference>
<feature type="compositionally biased region" description="Low complexity" evidence="11">
    <location>
        <begin position="533"/>
        <end position="546"/>
    </location>
</feature>
<feature type="domain" description="Post-SET" evidence="14">
    <location>
        <begin position="229"/>
        <end position="245"/>
    </location>
</feature>
<dbReference type="InterPro" id="IPR006560">
    <property type="entry name" value="AWS_dom"/>
</dbReference>
<dbReference type="PROSITE" id="PS50868">
    <property type="entry name" value="POST_SET"/>
    <property type="match status" value="1"/>
</dbReference>
<dbReference type="CDD" id="cd00201">
    <property type="entry name" value="WW"/>
    <property type="match status" value="1"/>
</dbReference>
<feature type="compositionally biased region" description="Basic and acidic residues" evidence="11">
    <location>
        <begin position="592"/>
        <end position="601"/>
    </location>
</feature>
<dbReference type="Pfam" id="PF00397">
    <property type="entry name" value="WW"/>
    <property type="match status" value="1"/>
</dbReference>
<dbReference type="InterPro" id="IPR042294">
    <property type="entry name" value="SETD2_animal"/>
</dbReference>
<dbReference type="InterPro" id="IPR038190">
    <property type="entry name" value="SRI_sf"/>
</dbReference>
<feature type="region of interest" description="Disordered" evidence="11">
    <location>
        <begin position="401"/>
        <end position="461"/>
    </location>
</feature>
<dbReference type="Pfam" id="PF00856">
    <property type="entry name" value="SET"/>
    <property type="match status" value="1"/>
</dbReference>
<dbReference type="PROSITE" id="PS01159">
    <property type="entry name" value="WW_DOMAIN_1"/>
    <property type="match status" value="1"/>
</dbReference>
<evidence type="ECO:0000256" key="4">
    <source>
        <dbReference type="ARBA" id="ARBA00022454"/>
    </source>
</evidence>
<evidence type="ECO:0000256" key="10">
    <source>
        <dbReference type="ARBA" id="ARBA00023242"/>
    </source>
</evidence>
<dbReference type="SMART" id="SM00508">
    <property type="entry name" value="PostSET"/>
    <property type="match status" value="1"/>
</dbReference>
<evidence type="ECO:0000256" key="11">
    <source>
        <dbReference type="SAM" id="MobiDB-lite"/>
    </source>
</evidence>
<dbReference type="PANTHER" id="PTHR46711:SF1">
    <property type="entry name" value="HISTONE-LYSINE N-METHYLTRANSFERASE SETD2"/>
    <property type="match status" value="1"/>
</dbReference>
<name>A0ABM4C3M6_HYDVU</name>
<keyword evidence="9" id="KW-0804">Transcription</keyword>
<dbReference type="Gene3D" id="1.10.1740.100">
    <property type="entry name" value="Set2, Rpb1 interacting domain"/>
    <property type="match status" value="1"/>
</dbReference>
<dbReference type="CDD" id="cd19172">
    <property type="entry name" value="SET_SETD2"/>
    <property type="match status" value="1"/>
</dbReference>
<dbReference type="SMART" id="SM00317">
    <property type="entry name" value="SET"/>
    <property type="match status" value="1"/>
</dbReference>
<reference evidence="17" key="1">
    <citation type="submission" date="2025-08" db="UniProtKB">
        <authorList>
            <consortium name="RefSeq"/>
        </authorList>
    </citation>
    <scope>IDENTIFICATION</scope>
</reference>
<evidence type="ECO:0000313" key="17">
    <source>
        <dbReference type="RefSeq" id="XP_065656167.1"/>
    </source>
</evidence>
<keyword evidence="8" id="KW-0805">Transcription regulation</keyword>
<keyword evidence="7" id="KW-0949">S-adenosyl-L-methionine</keyword>
<keyword evidence="5" id="KW-0489">Methyltransferase</keyword>
<gene>
    <name evidence="17" type="primary">LOC100200309</name>
</gene>
<evidence type="ECO:0000256" key="8">
    <source>
        <dbReference type="ARBA" id="ARBA00023015"/>
    </source>
</evidence>
<dbReference type="RefSeq" id="XP_065656167.1">
    <property type="nucleotide sequence ID" value="XM_065800095.1"/>
</dbReference>
<dbReference type="PROSITE" id="PS50280">
    <property type="entry name" value="SET"/>
    <property type="match status" value="1"/>
</dbReference>
<feature type="compositionally biased region" description="Basic and acidic residues" evidence="11">
    <location>
        <begin position="631"/>
        <end position="656"/>
    </location>
</feature>
<sequence length="1059" mass="122508">MCIFTRFWNESDRVSNELKDNGDDDLAPLTFDSTETNIYLIDKEKSRSSKEVRRMICECVFEPDDPFFVGCDENCLNRLLMIECNNRCPTREFCTNRNFQKGCQYDLVIFKAGKKGWGLKTQQSITKGSFVSEYCGEVVDYTEFHRRTKLYNAEGMNHYYFMTLKTNEIIDATKKGSKSRFINHSCDPNCITQKWTVNGFLRVGFFALRYIEAGEELSFDYQFQRYGEKPQICYCGAAICRGVIGVEQSGPIPSYIEKIMSSSPTSFSKTKKRRNQIKEFYDSALAGELNELLGSTWLLKDNNQVLELIRLMVKVETLHERRELLKILQSTTNANALKSFVRYKGLSLLWTWMVDAPSHKTKYKVEILKTLKHIPIPNKNELDDSKVVHIVSKWLKKPISQERSSSEEQQSGSENELKIDEFSESPLNDASEDTSSSSNNERIYKSADAESTEEGEIFDPDDEKIRKIKKKLKTKSDNSSKENEIRNIAISLLEEWKALKEVFRIPKKSVPITLDCRSSENAEELRCNKVDSSSVSTVSQVTSNKQIHPDSTCSSPKFAKNPSVDYSKETYEEVLRFDLPDDRRPGRRGWRKSPDFNDRQNNKNNRISDNNRDCDSTNELIDTSWSSRSFEDFKDRRDPRSRHERERRFSYEDNKKQHWQNRNRQVKTYQNWNNRNDDHRQWSNDHDFQYPNENNWRGHDQTWPNQQQTMLSSNPFNPQIINRPPLYPSLTGLQPPIMQNLHQNIHTHMLVPPHPPNIFPHQIQGISTGMNVMITNQQNQPMLSSQHNSPLISPISNQQPYNPLPVVPSNATYSYPNPVKFDSPAQDVTALNVVNQLQLLLSAERLKNAQSSSTQGTPDFTRNSTSNSPYHPSSPNQPKLPPHWKTATDAEGRVYYYHTITRETSWDPPIVKTEDNRKESPSIKKHKKKHSVDESPHSKRSPRIAAADTTHHQGPRTPPDPRLSKSSTSKIKENFKNKLTAIVVACLNSYQRADCKQGKIKNADDFKFLARKLTHGLIMKEIQRIKNEELLVCNDSVKIKVKDYIRNYMKKFGPFYIKS</sequence>
<dbReference type="InterPro" id="IPR046341">
    <property type="entry name" value="SET_dom_sf"/>
</dbReference>
<evidence type="ECO:0000256" key="7">
    <source>
        <dbReference type="ARBA" id="ARBA00022691"/>
    </source>
</evidence>
<evidence type="ECO:0000259" key="12">
    <source>
        <dbReference type="PROSITE" id="PS50020"/>
    </source>
</evidence>
<dbReference type="EC" id="2.1.1.359" evidence="3"/>
<keyword evidence="16" id="KW-1185">Reference proteome</keyword>
<dbReference type="GeneID" id="100200309"/>
<dbReference type="InterPro" id="IPR044437">
    <property type="entry name" value="SETD2/Set2_SET"/>
</dbReference>
<evidence type="ECO:0000256" key="1">
    <source>
        <dbReference type="ARBA" id="ARBA00004123"/>
    </source>
</evidence>
<keyword evidence="10" id="KW-0539">Nucleus</keyword>
<dbReference type="PROSITE" id="PS51215">
    <property type="entry name" value="AWS"/>
    <property type="match status" value="1"/>
</dbReference>
<dbReference type="Proteomes" id="UP001652625">
    <property type="component" value="Chromosome 06"/>
</dbReference>
<feature type="compositionally biased region" description="Basic and acidic residues" evidence="11">
    <location>
        <begin position="912"/>
        <end position="922"/>
    </location>
</feature>
<feature type="region of interest" description="Disordered" evidence="11">
    <location>
        <begin position="847"/>
        <end position="885"/>
    </location>
</feature>
<feature type="domain" description="SET" evidence="13">
    <location>
        <begin position="105"/>
        <end position="222"/>
    </location>
</feature>
<dbReference type="InterPro" id="IPR036020">
    <property type="entry name" value="WW_dom_sf"/>
</dbReference>
<feature type="region of interest" description="Disordered" evidence="11">
    <location>
        <begin position="580"/>
        <end position="618"/>
    </location>
</feature>
<dbReference type="PROSITE" id="PS50020">
    <property type="entry name" value="WW_DOMAIN_2"/>
    <property type="match status" value="1"/>
</dbReference>
<evidence type="ECO:0000256" key="3">
    <source>
        <dbReference type="ARBA" id="ARBA00012178"/>
    </source>
</evidence>
<dbReference type="InterPro" id="IPR001214">
    <property type="entry name" value="SET_dom"/>
</dbReference>
<evidence type="ECO:0000256" key="5">
    <source>
        <dbReference type="ARBA" id="ARBA00022603"/>
    </source>
</evidence>
<feature type="compositionally biased region" description="Acidic residues" evidence="11">
    <location>
        <begin position="450"/>
        <end position="461"/>
    </location>
</feature>
<dbReference type="Pfam" id="PF17907">
    <property type="entry name" value="AWS"/>
    <property type="match status" value="1"/>
</dbReference>
<feature type="domain" description="AWS" evidence="15">
    <location>
        <begin position="52"/>
        <end position="103"/>
    </location>
</feature>
<dbReference type="InterPro" id="IPR001202">
    <property type="entry name" value="WW_dom"/>
</dbReference>
<accession>A0ABM4C3M6</accession>
<feature type="compositionally biased region" description="Polar residues" evidence="11">
    <location>
        <begin position="425"/>
        <end position="441"/>
    </location>
</feature>
<evidence type="ECO:0000256" key="6">
    <source>
        <dbReference type="ARBA" id="ARBA00022679"/>
    </source>
</evidence>
<evidence type="ECO:0000256" key="9">
    <source>
        <dbReference type="ARBA" id="ARBA00023163"/>
    </source>
</evidence>
<feature type="compositionally biased region" description="Polar residues" evidence="11">
    <location>
        <begin position="848"/>
        <end position="877"/>
    </location>
</feature>
<dbReference type="Pfam" id="PF08236">
    <property type="entry name" value="SRI"/>
    <property type="match status" value="1"/>
</dbReference>
<feature type="region of interest" description="Disordered" evidence="11">
    <location>
        <begin position="533"/>
        <end position="562"/>
    </location>
</feature>
<organism evidence="16 17">
    <name type="scientific">Hydra vulgaris</name>
    <name type="common">Hydra</name>
    <name type="synonym">Hydra attenuata</name>
    <dbReference type="NCBI Taxonomy" id="6087"/>
    <lineage>
        <taxon>Eukaryota</taxon>
        <taxon>Metazoa</taxon>
        <taxon>Cnidaria</taxon>
        <taxon>Hydrozoa</taxon>
        <taxon>Hydroidolina</taxon>
        <taxon>Anthoathecata</taxon>
        <taxon>Aplanulata</taxon>
        <taxon>Hydridae</taxon>
        <taxon>Hydra</taxon>
    </lineage>
</organism>
<feature type="region of interest" description="Disordered" evidence="11">
    <location>
        <begin position="908"/>
        <end position="968"/>
    </location>
</feature>
<dbReference type="SMART" id="SM00456">
    <property type="entry name" value="WW"/>
    <property type="match status" value="1"/>
</dbReference>
<dbReference type="PANTHER" id="PTHR46711">
    <property type="entry name" value="HISTONE-LYSINE N-METHYLTRANSFERASE SETD2"/>
    <property type="match status" value="1"/>
</dbReference>
<feature type="region of interest" description="Disordered" evidence="11">
    <location>
        <begin position="631"/>
        <end position="661"/>
    </location>
</feature>
<dbReference type="InterPro" id="IPR003616">
    <property type="entry name" value="Post-SET_dom"/>
</dbReference>
<keyword evidence="6" id="KW-0808">Transferase</keyword>
<keyword evidence="4" id="KW-0158">Chromosome</keyword>
<proteinExistence type="predicted"/>
<feature type="compositionally biased region" description="Low complexity" evidence="11">
    <location>
        <begin position="401"/>
        <end position="414"/>
    </location>
</feature>